<evidence type="ECO:0000313" key="1">
    <source>
        <dbReference type="EMBL" id="ANY17772.1"/>
    </source>
</evidence>
<accession>A0A0J6BZ77</accession>
<protein>
    <submittedName>
        <fullName evidence="1">Hin recombinase</fullName>
    </submittedName>
    <submittedName>
        <fullName evidence="2">Transposase</fullName>
    </submittedName>
</protein>
<name>A0A0J6BZ77_9BORD</name>
<dbReference type="GO" id="GO:0003677">
    <property type="term" value="F:DNA binding"/>
    <property type="evidence" value="ECO:0007669"/>
    <property type="project" value="InterPro"/>
</dbReference>
<dbReference type="InterPro" id="IPR052546">
    <property type="entry name" value="Transposase_8_domain"/>
</dbReference>
<dbReference type="InterPro" id="IPR009057">
    <property type="entry name" value="Homeodomain-like_sf"/>
</dbReference>
<reference evidence="1 4" key="2">
    <citation type="submission" date="2016-07" db="EMBL/GenBank/DDBJ databases">
        <title>Complete genome sequences of Bordetella pseudohinzii.</title>
        <authorList>
            <person name="Spilker T."/>
            <person name="Darrah R."/>
            <person name="LiPuma J.J."/>
        </authorList>
    </citation>
    <scope>NUCLEOTIDE SEQUENCE [LARGE SCALE GENOMIC DNA]</scope>
    <source>
        <strain evidence="1 4">HI4681</strain>
    </source>
</reference>
<accession>A0A0M7F5F1</accession>
<reference evidence="2 3" key="1">
    <citation type="submission" date="2015-09" db="EMBL/GenBank/DDBJ databases">
        <authorList>
            <person name="Jackson K.R."/>
            <person name="Lunt B.L."/>
            <person name="Fisher J.N.B."/>
            <person name="Gardner A.V."/>
            <person name="Bailey M.E."/>
            <person name="Deus L.M."/>
            <person name="Earl A.S."/>
            <person name="Gibby P.D."/>
            <person name="Hartmann K.A."/>
            <person name="Liu J.E."/>
            <person name="Manci A.M."/>
            <person name="Nielsen D.A."/>
            <person name="Solomon M.B."/>
            <person name="Breakwell D.P."/>
            <person name="Burnett S.H."/>
            <person name="Grose J.H."/>
        </authorList>
    </citation>
    <scope>NUCLEOTIDE SEQUENCE [LARGE SCALE GENOMIC DNA]</scope>
    <source>
        <strain evidence="2 3">2789STDY5608636</strain>
    </source>
</reference>
<dbReference type="EMBL" id="CP016440">
    <property type="protein sequence ID" value="ANY17772.1"/>
    <property type="molecule type" value="Genomic_DNA"/>
</dbReference>
<dbReference type="AlphaFoldDB" id="A0A0J6BZ77"/>
<dbReference type="SUPFAM" id="SSF46689">
    <property type="entry name" value="Homeodomain-like"/>
    <property type="match status" value="1"/>
</dbReference>
<dbReference type="InterPro" id="IPR002514">
    <property type="entry name" value="Transposase_8"/>
</dbReference>
<dbReference type="KEGG" id="bpdz:BBN53_18910"/>
<dbReference type="GO" id="GO:0006313">
    <property type="term" value="P:DNA transposition"/>
    <property type="evidence" value="ECO:0007669"/>
    <property type="project" value="InterPro"/>
</dbReference>
<evidence type="ECO:0000313" key="2">
    <source>
        <dbReference type="EMBL" id="CUI76560.1"/>
    </source>
</evidence>
<dbReference type="PANTHER" id="PTHR33609:SF1">
    <property type="entry name" value="TRANSPOSASE"/>
    <property type="match status" value="1"/>
</dbReference>
<gene>
    <name evidence="1" type="ORF">BBN53_18910</name>
    <name evidence="2" type="ORF">ERS370011_02089</name>
</gene>
<dbReference type="Pfam" id="PF01527">
    <property type="entry name" value="HTH_Tnp_1"/>
    <property type="match status" value="1"/>
</dbReference>
<proteinExistence type="predicted"/>
<dbReference type="EMBL" id="CYTV01000005">
    <property type="protein sequence ID" value="CUI76560.1"/>
    <property type="molecule type" value="Genomic_DNA"/>
</dbReference>
<evidence type="ECO:0000313" key="3">
    <source>
        <dbReference type="Proteomes" id="UP000053096"/>
    </source>
</evidence>
<dbReference type="Proteomes" id="UP000092950">
    <property type="component" value="Chromosome"/>
</dbReference>
<sequence>MKRSKYTEEQIAFALKQAELGTAVPEVCRKMGVSEATFYNWKKKFGGLGPSELRRLRQLEEECNRLKRLVADLSLDKAMLQDVLAKKL</sequence>
<organism evidence="2 3">
    <name type="scientific">Bordetella pseudohinzii</name>
    <dbReference type="NCBI Taxonomy" id="1331258"/>
    <lineage>
        <taxon>Bacteria</taxon>
        <taxon>Pseudomonadati</taxon>
        <taxon>Pseudomonadota</taxon>
        <taxon>Betaproteobacteria</taxon>
        <taxon>Burkholderiales</taxon>
        <taxon>Alcaligenaceae</taxon>
        <taxon>Bordetella</taxon>
    </lineage>
</organism>
<dbReference type="GO" id="GO:0004803">
    <property type="term" value="F:transposase activity"/>
    <property type="evidence" value="ECO:0007669"/>
    <property type="project" value="InterPro"/>
</dbReference>
<dbReference type="PANTHER" id="PTHR33609">
    <property type="entry name" value="LOW CALCIUM RESPONSE LOCUS PROTEIN S"/>
    <property type="match status" value="1"/>
</dbReference>
<dbReference type="Proteomes" id="UP000053096">
    <property type="component" value="Unassembled WGS sequence"/>
</dbReference>
<keyword evidence="4" id="KW-1185">Reference proteome</keyword>
<evidence type="ECO:0000313" key="4">
    <source>
        <dbReference type="Proteomes" id="UP000092950"/>
    </source>
</evidence>